<evidence type="ECO:0000313" key="3">
    <source>
        <dbReference type="Proteomes" id="UP001153050"/>
    </source>
</evidence>
<dbReference type="Proteomes" id="UP001153050">
    <property type="component" value="Unassembled WGS sequence"/>
</dbReference>
<keyword evidence="1" id="KW-1133">Transmembrane helix</keyword>
<keyword evidence="3" id="KW-1185">Reference proteome</keyword>
<proteinExistence type="predicted"/>
<protein>
    <submittedName>
        <fullName evidence="2">Uncharacterized protein</fullName>
    </submittedName>
</protein>
<organism evidence="2 3">
    <name type="scientific">Mesorhizobium escarrei</name>
    <dbReference type="NCBI Taxonomy" id="666018"/>
    <lineage>
        <taxon>Bacteria</taxon>
        <taxon>Pseudomonadati</taxon>
        <taxon>Pseudomonadota</taxon>
        <taxon>Alphaproteobacteria</taxon>
        <taxon>Hyphomicrobiales</taxon>
        <taxon>Phyllobacteriaceae</taxon>
        <taxon>Mesorhizobium</taxon>
    </lineage>
</organism>
<feature type="transmembrane region" description="Helical" evidence="1">
    <location>
        <begin position="20"/>
        <end position="42"/>
    </location>
</feature>
<evidence type="ECO:0000256" key="1">
    <source>
        <dbReference type="SAM" id="Phobius"/>
    </source>
</evidence>
<comment type="caution">
    <text evidence="2">The sequence shown here is derived from an EMBL/GenBank/DDBJ whole genome shotgun (WGS) entry which is preliminary data.</text>
</comment>
<keyword evidence="1" id="KW-0812">Transmembrane</keyword>
<accession>A0ABM9E3C8</accession>
<reference evidence="2 3" key="1">
    <citation type="submission" date="2022-03" db="EMBL/GenBank/DDBJ databases">
        <authorList>
            <person name="Brunel B."/>
        </authorList>
    </citation>
    <scope>NUCLEOTIDE SEQUENCE [LARGE SCALE GENOMIC DNA]</scope>
    <source>
        <strain evidence="2">STM5069sample</strain>
    </source>
</reference>
<dbReference type="EMBL" id="CAKXZT010000134">
    <property type="protein sequence ID" value="CAH2403588.1"/>
    <property type="molecule type" value="Genomic_DNA"/>
</dbReference>
<keyword evidence="1" id="KW-0472">Membrane</keyword>
<evidence type="ECO:0000313" key="2">
    <source>
        <dbReference type="EMBL" id="CAH2403588.1"/>
    </source>
</evidence>
<sequence>MLKDLSREEEKRGTGRVLMWGAVIAALLFVALMAVFVFGPFWS</sequence>
<name>A0ABM9E3C8_9HYPH</name>
<gene>
    <name evidence="2" type="ORF">MES5069_390076</name>
</gene>